<sequence>MRTSALSLICLLTALPALADQVSGPPAPDLRPPARPGYIGVRPGPVLPLMVETFNTRFDRETTALAGRGGSQDPFCAEGTPPAAGPAAASVLLLALYQSGDFRQGTGTVIRGSGVDGAPDRVLTSAHVLPPSELSGDGTWSPLMRVMAFGSDGGFIADLAPVISGDVDRLDRLNDADMLFDDVAVLEPVRFADGTQERAWAARGAPLSAAPPETLLALFQPPGSVALNPGMSGAGVFDPDGALIAVFGYTLHLNGDPHLERPETGYERAFLTRHRDRDGAPWAQGMAELIRDAGQTLRRDNVGYAVPVLHAEVRAALNAPPPAPAEAPAPEASGDASLFGYPRLSCLSVDVHYTGEGLPEVSQTLRGLTPFDLTPFLDLPIEEIIIAEAAP</sequence>
<dbReference type="SUPFAM" id="SSF50494">
    <property type="entry name" value="Trypsin-like serine proteases"/>
    <property type="match status" value="1"/>
</dbReference>
<organism evidence="2 3">
    <name type="scientific">Gemmobacter caeni</name>
    <dbReference type="NCBI Taxonomy" id="589035"/>
    <lineage>
        <taxon>Bacteria</taxon>
        <taxon>Pseudomonadati</taxon>
        <taxon>Pseudomonadota</taxon>
        <taxon>Alphaproteobacteria</taxon>
        <taxon>Rhodobacterales</taxon>
        <taxon>Paracoccaceae</taxon>
        <taxon>Gemmobacter</taxon>
    </lineage>
</organism>
<dbReference type="Proteomes" id="UP000244224">
    <property type="component" value="Unassembled WGS sequence"/>
</dbReference>
<accession>A0A2T6B8R7</accession>
<dbReference type="AlphaFoldDB" id="A0A2T6B8R7"/>
<keyword evidence="1" id="KW-0732">Signal</keyword>
<protein>
    <recommendedName>
        <fullName evidence="4">Trypsin-like peptidase</fullName>
    </recommendedName>
</protein>
<gene>
    <name evidence="2" type="ORF">C8N34_102234</name>
</gene>
<dbReference type="RefSeq" id="WP_108127877.1">
    <property type="nucleotide sequence ID" value="NZ_QBKP01000002.1"/>
</dbReference>
<evidence type="ECO:0000256" key="1">
    <source>
        <dbReference type="SAM" id="SignalP"/>
    </source>
</evidence>
<dbReference type="InterPro" id="IPR009003">
    <property type="entry name" value="Peptidase_S1_PA"/>
</dbReference>
<evidence type="ECO:0000313" key="3">
    <source>
        <dbReference type="Proteomes" id="UP000244224"/>
    </source>
</evidence>
<keyword evidence="3" id="KW-1185">Reference proteome</keyword>
<proteinExistence type="predicted"/>
<evidence type="ECO:0008006" key="4">
    <source>
        <dbReference type="Google" id="ProtNLM"/>
    </source>
</evidence>
<feature type="chain" id="PRO_5015468790" description="Trypsin-like peptidase" evidence="1">
    <location>
        <begin position="20"/>
        <end position="391"/>
    </location>
</feature>
<dbReference type="OrthoDB" id="9766361at2"/>
<reference evidence="2 3" key="1">
    <citation type="submission" date="2018-04" db="EMBL/GenBank/DDBJ databases">
        <title>Genomic Encyclopedia of Archaeal and Bacterial Type Strains, Phase II (KMG-II): from individual species to whole genera.</title>
        <authorList>
            <person name="Goeker M."/>
        </authorList>
    </citation>
    <scope>NUCLEOTIDE SEQUENCE [LARGE SCALE GENOMIC DNA]</scope>
    <source>
        <strain evidence="2 3">DSM 21823</strain>
    </source>
</reference>
<dbReference type="EMBL" id="QBKP01000002">
    <property type="protein sequence ID" value="PTX52454.1"/>
    <property type="molecule type" value="Genomic_DNA"/>
</dbReference>
<evidence type="ECO:0000313" key="2">
    <source>
        <dbReference type="EMBL" id="PTX52454.1"/>
    </source>
</evidence>
<comment type="caution">
    <text evidence="2">The sequence shown here is derived from an EMBL/GenBank/DDBJ whole genome shotgun (WGS) entry which is preliminary data.</text>
</comment>
<feature type="signal peptide" evidence="1">
    <location>
        <begin position="1"/>
        <end position="19"/>
    </location>
</feature>
<name>A0A2T6B8R7_9RHOB</name>